<reference evidence="1 2" key="1">
    <citation type="journal article" date="2018" name="Sci. Data">
        <title>The draft genome sequence of cork oak.</title>
        <authorList>
            <person name="Ramos A.M."/>
            <person name="Usie A."/>
            <person name="Barbosa P."/>
            <person name="Barros P.M."/>
            <person name="Capote T."/>
            <person name="Chaves I."/>
            <person name="Simoes F."/>
            <person name="Abreu I."/>
            <person name="Carrasquinho I."/>
            <person name="Faro C."/>
            <person name="Guimaraes J.B."/>
            <person name="Mendonca D."/>
            <person name="Nobrega F."/>
            <person name="Rodrigues L."/>
            <person name="Saibo N.J.M."/>
            <person name="Varela M.C."/>
            <person name="Egas C."/>
            <person name="Matos J."/>
            <person name="Miguel C.M."/>
            <person name="Oliveira M.M."/>
            <person name="Ricardo C.P."/>
            <person name="Goncalves S."/>
        </authorList>
    </citation>
    <scope>NUCLEOTIDE SEQUENCE [LARGE SCALE GENOMIC DNA]</scope>
    <source>
        <strain evidence="2">cv. HL8</strain>
    </source>
</reference>
<keyword evidence="2" id="KW-1185">Reference proteome</keyword>
<dbReference type="AlphaFoldDB" id="A0AAW0JNE1"/>
<name>A0AAW0JNE1_QUESU</name>
<evidence type="ECO:0000313" key="2">
    <source>
        <dbReference type="Proteomes" id="UP000237347"/>
    </source>
</evidence>
<organism evidence="1 2">
    <name type="scientific">Quercus suber</name>
    <name type="common">Cork oak</name>
    <dbReference type="NCBI Taxonomy" id="58331"/>
    <lineage>
        <taxon>Eukaryota</taxon>
        <taxon>Viridiplantae</taxon>
        <taxon>Streptophyta</taxon>
        <taxon>Embryophyta</taxon>
        <taxon>Tracheophyta</taxon>
        <taxon>Spermatophyta</taxon>
        <taxon>Magnoliopsida</taxon>
        <taxon>eudicotyledons</taxon>
        <taxon>Gunneridae</taxon>
        <taxon>Pentapetalae</taxon>
        <taxon>rosids</taxon>
        <taxon>fabids</taxon>
        <taxon>Fagales</taxon>
        <taxon>Fagaceae</taxon>
        <taxon>Quercus</taxon>
    </lineage>
</organism>
<accession>A0AAW0JNE1</accession>
<comment type="caution">
    <text evidence="1">The sequence shown here is derived from an EMBL/GenBank/DDBJ whole genome shotgun (WGS) entry which is preliminary data.</text>
</comment>
<evidence type="ECO:0000313" key="1">
    <source>
        <dbReference type="EMBL" id="KAK7828270.1"/>
    </source>
</evidence>
<dbReference type="EMBL" id="PKMF04000507">
    <property type="protein sequence ID" value="KAK7828270.1"/>
    <property type="molecule type" value="Genomic_DNA"/>
</dbReference>
<protein>
    <submittedName>
        <fullName evidence="1">Uncharacterized protein</fullName>
    </submittedName>
</protein>
<dbReference type="Proteomes" id="UP000237347">
    <property type="component" value="Unassembled WGS sequence"/>
</dbReference>
<sequence>MLDLMKQYTGAQELIKTGITKSISNFLSLQSLLKQRTRLKVMFNSPEYSTNSSYTNKPQSITCIAIVEDNDFWRARMFACNLAKEARDTVPPGKYTIFYSIRCL</sequence>
<gene>
    <name evidence="1" type="ORF">CFP56_030443</name>
</gene>
<proteinExistence type="predicted"/>